<feature type="domain" description="Glycosyl transferase family 1" evidence="1">
    <location>
        <begin position="189"/>
        <end position="335"/>
    </location>
</feature>
<dbReference type="Pfam" id="PF13439">
    <property type="entry name" value="Glyco_transf_4"/>
    <property type="match status" value="1"/>
</dbReference>
<keyword evidence="4" id="KW-1185">Reference proteome</keyword>
<name>A0A9X1FMM1_9FLAO</name>
<feature type="domain" description="Glycosyltransferase subfamily 4-like N-terminal" evidence="2">
    <location>
        <begin position="13"/>
        <end position="171"/>
    </location>
</feature>
<evidence type="ECO:0000313" key="3">
    <source>
        <dbReference type="EMBL" id="MBW2937438.1"/>
    </source>
</evidence>
<dbReference type="PANTHER" id="PTHR12526:SF630">
    <property type="entry name" value="GLYCOSYLTRANSFERASE"/>
    <property type="match status" value="1"/>
</dbReference>
<evidence type="ECO:0000313" key="4">
    <source>
        <dbReference type="Proteomes" id="UP001138686"/>
    </source>
</evidence>
<dbReference type="InterPro" id="IPR028098">
    <property type="entry name" value="Glyco_trans_4-like_N"/>
</dbReference>
<dbReference type="InterPro" id="IPR001296">
    <property type="entry name" value="Glyco_trans_1"/>
</dbReference>
<dbReference type="Proteomes" id="UP001138686">
    <property type="component" value="Unassembled WGS sequence"/>
</dbReference>
<protein>
    <submittedName>
        <fullName evidence="3">Glycosyltransferase</fullName>
        <ecNumber evidence="3">2.4.-.-</ecNumber>
    </submittedName>
</protein>
<reference evidence="3" key="1">
    <citation type="submission" date="2021-07" db="EMBL/GenBank/DDBJ databases">
        <title>Aureisphaera sp. CAU 1614 isolated from sea sediment.</title>
        <authorList>
            <person name="Kim W."/>
        </authorList>
    </citation>
    <scope>NUCLEOTIDE SEQUENCE</scope>
    <source>
        <strain evidence="3">CAU 1614</strain>
    </source>
</reference>
<proteinExistence type="predicted"/>
<sequence length="361" mass="41300">MKILMVINSLATGGAEKLLLESIPKYKAQGVIVDLLLLNGKSYPFLDELREISDCKEISLGEGSVYNPALIFRLTKHLKNYDIVHTHLFPSLYWVVFSSWLSFSKTKLVYTEHSTSNRRRNKLILKMLDRIIYSGVDKIITIADEVDFNVKKHLRTKESKFILINNGIDLKKFEEAIPYEKSKFFRPLDTILIQVSSFREQKDQATLIRSIAILPENFKLLLVGDGPLKNDLETLVATLKLENRVKFLGIRNDIPRLLKTADASVLSSFHEGLSLSSIEGMAVGKPFIASKVPGLREIVDGYGLLFKKGDELDLANTLKNLFQDKKRYEEISKRCYSRAQDFSIEKMINKHIELYKNLLIK</sequence>
<organism evidence="3 4">
    <name type="scientific">Halomarinibacterium sedimenti</name>
    <dbReference type="NCBI Taxonomy" id="2857106"/>
    <lineage>
        <taxon>Bacteria</taxon>
        <taxon>Pseudomonadati</taxon>
        <taxon>Bacteroidota</taxon>
        <taxon>Flavobacteriia</taxon>
        <taxon>Flavobacteriales</taxon>
        <taxon>Flavobacteriaceae</taxon>
        <taxon>Halomarinibacterium</taxon>
    </lineage>
</organism>
<evidence type="ECO:0000259" key="1">
    <source>
        <dbReference type="Pfam" id="PF00534"/>
    </source>
</evidence>
<comment type="caution">
    <text evidence="3">The sequence shown here is derived from an EMBL/GenBank/DDBJ whole genome shotgun (WGS) entry which is preliminary data.</text>
</comment>
<dbReference type="EC" id="2.4.-.-" evidence="3"/>
<gene>
    <name evidence="3" type="ORF">KXJ69_04935</name>
</gene>
<keyword evidence="3" id="KW-0328">Glycosyltransferase</keyword>
<dbReference type="EMBL" id="JAHWDP010000002">
    <property type="protein sequence ID" value="MBW2937438.1"/>
    <property type="molecule type" value="Genomic_DNA"/>
</dbReference>
<dbReference type="AlphaFoldDB" id="A0A9X1FMM1"/>
<keyword evidence="3" id="KW-0808">Transferase</keyword>
<dbReference type="Pfam" id="PF00534">
    <property type="entry name" value="Glycos_transf_1"/>
    <property type="match status" value="1"/>
</dbReference>
<dbReference type="RefSeq" id="WP_219051864.1">
    <property type="nucleotide sequence ID" value="NZ_JAHWDP010000002.1"/>
</dbReference>
<dbReference type="GO" id="GO:0016757">
    <property type="term" value="F:glycosyltransferase activity"/>
    <property type="evidence" value="ECO:0007669"/>
    <property type="project" value="UniProtKB-KW"/>
</dbReference>
<dbReference type="PANTHER" id="PTHR12526">
    <property type="entry name" value="GLYCOSYLTRANSFERASE"/>
    <property type="match status" value="1"/>
</dbReference>
<accession>A0A9X1FMM1</accession>
<evidence type="ECO:0000259" key="2">
    <source>
        <dbReference type="Pfam" id="PF13439"/>
    </source>
</evidence>